<dbReference type="PANTHER" id="PTHR43553">
    <property type="entry name" value="HEAVY METAL TRANSPORTER"/>
    <property type="match status" value="1"/>
</dbReference>
<sequence length="505" mass="56551">MKNINLTIQDGETILLCGESGCGKTTLTRLINGLIPHYYEGQLTGEVLLDDKGIKEYPLYQIAQRVGSVFQNPRTQFYNVETTSEIVFGCENMGLPVSEMQERLKQTTQSLKLEKLLNRSLFALSGGEKQKIACASADAIQPDIFVLDEPSSNLDISSINDLADVIRHWPSERKTVIVAEHRLYYLIPFVDRIIYMKHGVICHEFTKQEFQGLHPHELQHMGLRALDPFHLSPEGTPKPNRSSLQIRNFLFSYEKHGPSSVDIPDLTLPQGEIIGIIGKNSAGKSTFARCLCGLDKKTKGTLEINSISCGTKQRRHLSYMVMQDINHQLFTEDVMDEILLSMDGANEGTERVLANKILSSLDLSDKIKLHPMSLSGGEKQRVAIGSAIASNKEIMIFDEPTSGLDYRHMVEVSDNLNGLKEMGKSIFLITHDPELIYKCCTYLLFMENGKVLWHCPMDNTAVKLLQSFFVMDKVQAQCTLIQENKSDIELPSGKGATASHTSLRN</sequence>
<dbReference type="GO" id="GO:0005524">
    <property type="term" value="F:ATP binding"/>
    <property type="evidence" value="ECO:0007669"/>
    <property type="project" value="UniProtKB-KW"/>
</dbReference>
<evidence type="ECO:0000256" key="1">
    <source>
        <dbReference type="ARBA" id="ARBA00004202"/>
    </source>
</evidence>
<dbReference type="RefSeq" id="WP_326839747.1">
    <property type="nucleotide sequence ID" value="NZ_SVNY01000001.1"/>
</dbReference>
<evidence type="ECO:0000256" key="5">
    <source>
        <dbReference type="ARBA" id="ARBA00022737"/>
    </source>
</evidence>
<keyword evidence="5" id="KW-0677">Repeat</keyword>
<dbReference type="GO" id="GO:0043190">
    <property type="term" value="C:ATP-binding cassette (ABC) transporter complex"/>
    <property type="evidence" value="ECO:0007669"/>
    <property type="project" value="TreeGrafter"/>
</dbReference>
<protein>
    <submittedName>
        <fullName evidence="12">Energy-coupling factor ABC transporter ATP-binding protein</fullName>
    </submittedName>
</protein>
<evidence type="ECO:0000256" key="6">
    <source>
        <dbReference type="ARBA" id="ARBA00022741"/>
    </source>
</evidence>
<name>A0A928KU03_9FIRM</name>
<keyword evidence="4" id="KW-1003">Cell membrane</keyword>
<dbReference type="PROSITE" id="PS00211">
    <property type="entry name" value="ABC_TRANSPORTER_1"/>
    <property type="match status" value="1"/>
</dbReference>
<evidence type="ECO:0000259" key="11">
    <source>
        <dbReference type="PROSITE" id="PS50893"/>
    </source>
</evidence>
<dbReference type="PANTHER" id="PTHR43553:SF23">
    <property type="entry name" value="ABC TRANSPORTER ATP-BINDING COMPONENT"/>
    <property type="match status" value="1"/>
</dbReference>
<comment type="caution">
    <text evidence="12">The sequence shown here is derived from an EMBL/GenBank/DDBJ whole genome shotgun (WGS) entry which is preliminary data.</text>
</comment>
<evidence type="ECO:0000256" key="9">
    <source>
        <dbReference type="ARBA" id="ARBA00023136"/>
    </source>
</evidence>
<dbReference type="InterPro" id="IPR015856">
    <property type="entry name" value="ABC_transpr_CbiO/EcfA_su"/>
</dbReference>
<gene>
    <name evidence="12" type="ORF">E7512_01250</name>
</gene>
<feature type="domain" description="ABC transporter" evidence="11">
    <location>
        <begin position="244"/>
        <end position="473"/>
    </location>
</feature>
<dbReference type="Proteomes" id="UP000754750">
    <property type="component" value="Unassembled WGS sequence"/>
</dbReference>
<reference evidence="12" key="1">
    <citation type="submission" date="2019-04" db="EMBL/GenBank/DDBJ databases">
        <title>Evolution of Biomass-Degrading Anaerobic Consortia Revealed by Metagenomics.</title>
        <authorList>
            <person name="Peng X."/>
        </authorList>
    </citation>
    <scope>NUCLEOTIDE SEQUENCE</scope>
    <source>
        <strain evidence="12">SIG551</strain>
    </source>
</reference>
<dbReference type="AlphaFoldDB" id="A0A928KU03"/>
<dbReference type="CDD" id="cd03226">
    <property type="entry name" value="ABC_cobalt_CbiO_domain2"/>
    <property type="match status" value="1"/>
</dbReference>
<evidence type="ECO:0000256" key="2">
    <source>
        <dbReference type="ARBA" id="ARBA00005417"/>
    </source>
</evidence>
<dbReference type="InterPro" id="IPR017871">
    <property type="entry name" value="ABC_transporter-like_CS"/>
</dbReference>
<evidence type="ECO:0000256" key="3">
    <source>
        <dbReference type="ARBA" id="ARBA00022448"/>
    </source>
</evidence>
<comment type="subcellular location">
    <subcellularLocation>
        <location evidence="1">Cell membrane</location>
        <topology evidence="1">Peripheral membrane protein</topology>
    </subcellularLocation>
</comment>
<dbReference type="InterPro" id="IPR027417">
    <property type="entry name" value="P-loop_NTPase"/>
</dbReference>
<keyword evidence="8" id="KW-1278">Translocase</keyword>
<evidence type="ECO:0000256" key="10">
    <source>
        <dbReference type="ARBA" id="ARBA00025157"/>
    </source>
</evidence>
<dbReference type="GO" id="GO:0016887">
    <property type="term" value="F:ATP hydrolysis activity"/>
    <property type="evidence" value="ECO:0007669"/>
    <property type="project" value="InterPro"/>
</dbReference>
<dbReference type="CDD" id="cd03225">
    <property type="entry name" value="ABC_cobalt_CbiO_domain1"/>
    <property type="match status" value="1"/>
</dbReference>
<keyword evidence="6" id="KW-0547">Nucleotide-binding</keyword>
<dbReference type="PROSITE" id="PS50893">
    <property type="entry name" value="ABC_TRANSPORTER_2"/>
    <property type="match status" value="2"/>
</dbReference>
<comment type="function">
    <text evidence="10">Probably part of an ABC transporter complex. Responsible for energy coupling to the transport system.</text>
</comment>
<dbReference type="EMBL" id="SVNY01000001">
    <property type="protein sequence ID" value="MBE6832206.1"/>
    <property type="molecule type" value="Genomic_DNA"/>
</dbReference>
<evidence type="ECO:0000313" key="12">
    <source>
        <dbReference type="EMBL" id="MBE6832206.1"/>
    </source>
</evidence>
<dbReference type="InterPro" id="IPR050095">
    <property type="entry name" value="ECF_ABC_transporter_ATP-bd"/>
</dbReference>
<dbReference type="SUPFAM" id="SSF52540">
    <property type="entry name" value="P-loop containing nucleoside triphosphate hydrolases"/>
    <property type="match status" value="2"/>
</dbReference>
<evidence type="ECO:0000256" key="7">
    <source>
        <dbReference type="ARBA" id="ARBA00022840"/>
    </source>
</evidence>
<keyword evidence="3" id="KW-0813">Transport</keyword>
<feature type="domain" description="ABC transporter" evidence="11">
    <location>
        <begin position="1"/>
        <end position="223"/>
    </location>
</feature>
<keyword evidence="7 12" id="KW-0067">ATP-binding</keyword>
<dbReference type="Pfam" id="PF00005">
    <property type="entry name" value="ABC_tran"/>
    <property type="match status" value="2"/>
</dbReference>
<dbReference type="GO" id="GO:0042626">
    <property type="term" value="F:ATPase-coupled transmembrane transporter activity"/>
    <property type="evidence" value="ECO:0007669"/>
    <property type="project" value="TreeGrafter"/>
</dbReference>
<proteinExistence type="inferred from homology"/>
<evidence type="ECO:0000256" key="4">
    <source>
        <dbReference type="ARBA" id="ARBA00022475"/>
    </source>
</evidence>
<organism evidence="12 13">
    <name type="scientific">Faecalispora sporosphaeroides</name>
    <dbReference type="NCBI Taxonomy" id="1549"/>
    <lineage>
        <taxon>Bacteria</taxon>
        <taxon>Bacillati</taxon>
        <taxon>Bacillota</taxon>
        <taxon>Clostridia</taxon>
        <taxon>Eubacteriales</taxon>
        <taxon>Oscillospiraceae</taxon>
        <taxon>Faecalispora</taxon>
    </lineage>
</organism>
<dbReference type="Gene3D" id="3.40.50.300">
    <property type="entry name" value="P-loop containing nucleotide triphosphate hydrolases"/>
    <property type="match status" value="2"/>
</dbReference>
<dbReference type="InterPro" id="IPR003439">
    <property type="entry name" value="ABC_transporter-like_ATP-bd"/>
</dbReference>
<dbReference type="InterPro" id="IPR003593">
    <property type="entry name" value="AAA+_ATPase"/>
</dbReference>
<dbReference type="SMART" id="SM00382">
    <property type="entry name" value="AAA"/>
    <property type="match status" value="2"/>
</dbReference>
<evidence type="ECO:0000313" key="13">
    <source>
        <dbReference type="Proteomes" id="UP000754750"/>
    </source>
</evidence>
<evidence type="ECO:0000256" key="8">
    <source>
        <dbReference type="ARBA" id="ARBA00022967"/>
    </source>
</evidence>
<comment type="similarity">
    <text evidence="2">Belongs to the ABC transporter superfamily.</text>
</comment>
<accession>A0A928KU03</accession>
<keyword evidence="9" id="KW-0472">Membrane</keyword>